<evidence type="ECO:0000256" key="3">
    <source>
        <dbReference type="PROSITE-ProRule" id="PRU00023"/>
    </source>
</evidence>
<keyword evidence="2 3" id="KW-0040">ANK repeat</keyword>
<comment type="caution">
    <text evidence="4">The sequence shown here is derived from an EMBL/GenBank/DDBJ whole genome shotgun (WGS) entry which is preliminary data.</text>
</comment>
<evidence type="ECO:0000313" key="5">
    <source>
        <dbReference type="Proteomes" id="UP000266693"/>
    </source>
</evidence>
<dbReference type="Proteomes" id="UP000266693">
    <property type="component" value="Unassembled WGS sequence"/>
</dbReference>
<proteinExistence type="predicted"/>
<protein>
    <submittedName>
        <fullName evidence="4">Ankyrin repeat domain-containing protein</fullName>
    </submittedName>
</protein>
<accession>A0A396S3D2</accession>
<organism evidence="4 5">
    <name type="scientific">Sphingomonas gilva</name>
    <dbReference type="NCBI Taxonomy" id="2305907"/>
    <lineage>
        <taxon>Bacteria</taxon>
        <taxon>Pseudomonadati</taxon>
        <taxon>Pseudomonadota</taxon>
        <taxon>Alphaproteobacteria</taxon>
        <taxon>Sphingomonadales</taxon>
        <taxon>Sphingomonadaceae</taxon>
        <taxon>Sphingomonas</taxon>
    </lineage>
</organism>
<feature type="repeat" description="ANK" evidence="3">
    <location>
        <begin position="90"/>
        <end position="126"/>
    </location>
</feature>
<feature type="repeat" description="ANK" evidence="3">
    <location>
        <begin position="28"/>
        <end position="60"/>
    </location>
</feature>
<dbReference type="RefSeq" id="WP_118863087.1">
    <property type="nucleotide sequence ID" value="NZ_QWLV01000002.1"/>
</dbReference>
<dbReference type="InterPro" id="IPR036770">
    <property type="entry name" value="Ankyrin_rpt-contain_sf"/>
</dbReference>
<dbReference type="OrthoDB" id="188107at2"/>
<dbReference type="PROSITE" id="PS50297">
    <property type="entry name" value="ANK_REP_REGION"/>
    <property type="match status" value="2"/>
</dbReference>
<dbReference type="SUPFAM" id="SSF48403">
    <property type="entry name" value="Ankyrin repeat"/>
    <property type="match status" value="1"/>
</dbReference>
<dbReference type="SMART" id="SM00248">
    <property type="entry name" value="ANK"/>
    <property type="match status" value="4"/>
</dbReference>
<keyword evidence="1" id="KW-0677">Repeat</keyword>
<gene>
    <name evidence="4" type="ORF">D1610_05120</name>
</gene>
<evidence type="ECO:0000313" key="4">
    <source>
        <dbReference type="EMBL" id="RHW17895.1"/>
    </source>
</evidence>
<feature type="repeat" description="ANK" evidence="3">
    <location>
        <begin position="141"/>
        <end position="173"/>
    </location>
</feature>
<dbReference type="Gene3D" id="1.25.40.20">
    <property type="entry name" value="Ankyrin repeat-containing domain"/>
    <property type="match status" value="2"/>
</dbReference>
<evidence type="ECO:0000256" key="2">
    <source>
        <dbReference type="ARBA" id="ARBA00023043"/>
    </source>
</evidence>
<evidence type="ECO:0000256" key="1">
    <source>
        <dbReference type="ARBA" id="ARBA00022737"/>
    </source>
</evidence>
<dbReference type="EMBL" id="QWLV01000002">
    <property type="protein sequence ID" value="RHW17895.1"/>
    <property type="molecule type" value="Genomic_DNA"/>
</dbReference>
<dbReference type="InterPro" id="IPR002110">
    <property type="entry name" value="Ankyrin_rpt"/>
</dbReference>
<dbReference type="PROSITE" id="PS50088">
    <property type="entry name" value="ANK_REPEAT"/>
    <property type="match status" value="3"/>
</dbReference>
<dbReference type="AlphaFoldDB" id="A0A396S3D2"/>
<dbReference type="Pfam" id="PF12796">
    <property type="entry name" value="Ank_2"/>
    <property type="match status" value="2"/>
</dbReference>
<keyword evidence="5" id="KW-1185">Reference proteome</keyword>
<dbReference type="PANTHER" id="PTHR24180:SF45">
    <property type="entry name" value="POLY [ADP-RIBOSE] POLYMERASE TANKYRASE"/>
    <property type="match status" value="1"/>
</dbReference>
<dbReference type="PANTHER" id="PTHR24180">
    <property type="entry name" value="CYCLIN-DEPENDENT KINASE INHIBITOR 2C-RELATED"/>
    <property type="match status" value="1"/>
</dbReference>
<dbReference type="InterPro" id="IPR051637">
    <property type="entry name" value="Ank_repeat_dom-contain_49"/>
</dbReference>
<name>A0A396S3D2_9SPHN</name>
<sequence length="217" mass="23219">MLGRIARGRTDLIFEWLATGGAPGATVDGASLLQWAAYYGDVGALRQLMAHGAPLDPQAELNGAAFHGHWQLTAFLLECGADPNHPLADNGETPLHAALCRRDSVTHDRVVRVLLDAGADPNRTTTPGVETGCYMRDTLTRGETPLHRAATCALPQTIEALIAAGATIDARDAHGETPLAWASRALRDDTVLRLLCYGPYRINPNRQPMAVSLIGEP</sequence>
<reference evidence="4 5" key="1">
    <citation type="submission" date="2018-08" db="EMBL/GenBank/DDBJ databases">
        <title>The multiple taxonomic identification of Sphingomonas gilva.</title>
        <authorList>
            <person name="Zhu D."/>
            <person name="Zheng S."/>
        </authorList>
    </citation>
    <scope>NUCLEOTIDE SEQUENCE [LARGE SCALE GENOMIC DNA]</scope>
    <source>
        <strain evidence="4 5">ZDH117</strain>
    </source>
</reference>